<reference evidence="2" key="1">
    <citation type="submission" date="2013-03" db="EMBL/GenBank/DDBJ databases">
        <title>The Genome Sequence of Anopheles minimus MINIMUS1.</title>
        <authorList>
            <consortium name="The Broad Institute Genomics Platform"/>
            <person name="Neafsey D.E."/>
            <person name="Walton C."/>
            <person name="Walker B."/>
            <person name="Young S.K."/>
            <person name="Zeng Q."/>
            <person name="Gargeya S."/>
            <person name="Fitzgerald M."/>
            <person name="Haas B."/>
            <person name="Abouelleil A."/>
            <person name="Allen A.W."/>
            <person name="Alvarado L."/>
            <person name="Arachchi H.M."/>
            <person name="Berlin A.M."/>
            <person name="Chapman S.B."/>
            <person name="Gainer-Dewar J."/>
            <person name="Goldberg J."/>
            <person name="Griggs A."/>
            <person name="Gujja S."/>
            <person name="Hansen M."/>
            <person name="Howarth C."/>
            <person name="Imamovic A."/>
            <person name="Ireland A."/>
            <person name="Larimer J."/>
            <person name="McCowan C."/>
            <person name="Murphy C."/>
            <person name="Pearson M."/>
            <person name="Poon T.W."/>
            <person name="Priest M."/>
            <person name="Roberts A."/>
            <person name="Saif S."/>
            <person name="Shea T."/>
            <person name="Sisk P."/>
            <person name="Sykes S."/>
            <person name="Wortman J."/>
            <person name="Nusbaum C."/>
            <person name="Birren B."/>
        </authorList>
    </citation>
    <scope>NUCLEOTIDE SEQUENCE [LARGE SCALE GENOMIC DNA]</scope>
    <source>
        <strain evidence="2">MINIMUS1</strain>
    </source>
</reference>
<name>A0A182VUW9_9DIPT</name>
<evidence type="ECO:0000313" key="1">
    <source>
        <dbReference type="EnsemblMetazoa" id="AMIN001863-PA"/>
    </source>
</evidence>
<dbReference type="Proteomes" id="UP000075920">
    <property type="component" value="Unassembled WGS sequence"/>
</dbReference>
<dbReference type="AlphaFoldDB" id="A0A182VUW9"/>
<accession>A0A182VUW9</accession>
<protein>
    <submittedName>
        <fullName evidence="1">Uncharacterized protein</fullName>
    </submittedName>
</protein>
<organism evidence="1 2">
    <name type="scientific">Anopheles minimus</name>
    <dbReference type="NCBI Taxonomy" id="112268"/>
    <lineage>
        <taxon>Eukaryota</taxon>
        <taxon>Metazoa</taxon>
        <taxon>Ecdysozoa</taxon>
        <taxon>Arthropoda</taxon>
        <taxon>Hexapoda</taxon>
        <taxon>Insecta</taxon>
        <taxon>Pterygota</taxon>
        <taxon>Neoptera</taxon>
        <taxon>Endopterygota</taxon>
        <taxon>Diptera</taxon>
        <taxon>Nematocera</taxon>
        <taxon>Culicoidea</taxon>
        <taxon>Culicidae</taxon>
        <taxon>Anophelinae</taxon>
        <taxon>Anopheles</taxon>
    </lineage>
</organism>
<keyword evidence="2" id="KW-1185">Reference proteome</keyword>
<reference evidence="1" key="2">
    <citation type="submission" date="2020-05" db="UniProtKB">
        <authorList>
            <consortium name="EnsemblMetazoa"/>
        </authorList>
    </citation>
    <scope>IDENTIFICATION</scope>
    <source>
        <strain evidence="1">MINIMUS1</strain>
    </source>
</reference>
<dbReference type="EnsemblMetazoa" id="AMIN001863-RA">
    <property type="protein sequence ID" value="AMIN001863-PA"/>
    <property type="gene ID" value="AMIN001863"/>
</dbReference>
<evidence type="ECO:0000313" key="2">
    <source>
        <dbReference type="Proteomes" id="UP000075920"/>
    </source>
</evidence>
<proteinExistence type="predicted"/>
<sequence length="106" mass="11973">MDFSEEVNNRYGQIFQMHHLHNTNHRDGPSLVEKSSFYTIRLVDANKRSKSSHFKVKSVLAIENDGLPLCLCKAVRVEHAIMARCAEEIATRVAVVIAGKMMCPKC</sequence>
<dbReference type="VEuPathDB" id="VectorBase:AMIN001863"/>